<dbReference type="PROSITE" id="PS51257">
    <property type="entry name" value="PROKAR_LIPOPROTEIN"/>
    <property type="match status" value="1"/>
</dbReference>
<reference evidence="1" key="1">
    <citation type="journal article" date="2008" name="BMC Evol. Biol.">
        <title>The cyanobacterial endosymbiont of the unicellular algae Rhopalodia gibba shows reductive genome evolution.</title>
        <authorList>
            <person name="Kneip C."/>
            <person name="Voss C."/>
            <person name="Lockhart P.J."/>
            <person name="Maier U.G."/>
        </authorList>
    </citation>
    <scope>NUCLEOTIDE SEQUENCE</scope>
</reference>
<evidence type="ECO:0000313" key="1">
    <source>
        <dbReference type="EMBL" id="AAW57086.1"/>
    </source>
</evidence>
<accession>A1KYN3</accession>
<name>A1KYN3_9CYAN</name>
<gene>
    <name evidence="1" type="primary">sbl0024</name>
</gene>
<protein>
    <submittedName>
        <fullName evidence="1">Uncharacterized protein sbl0024</fullName>
    </submittedName>
</protein>
<sequence>MGENLRRIRNGMIKQTLIGLSMTVGCLSQLSEVYSQNSPKSTSCPSDLQRLTELMLKDLPSYANRVIQRERLRDRPFPSSLYIVVAGRPEFEPLPLTNLQYQPVLEDTAQQVFFTTLERQYGEESLVNLENYYWLFLTQTEKGWRSVILFSQLASLNDGGLPLPPEDASNGPIGQGIRLWLRDCVPEP</sequence>
<proteinExistence type="predicted"/>
<dbReference type="EMBL" id="AY728387">
    <property type="protein sequence ID" value="AAW57086.1"/>
    <property type="molecule type" value="Genomic_DNA"/>
</dbReference>
<organism evidence="1">
    <name type="scientific">cyanobacterium endosymbiont of Rhopalodia gibba</name>
    <dbReference type="NCBI Taxonomy" id="309035"/>
    <lineage>
        <taxon>Bacteria</taxon>
        <taxon>Bacillati</taxon>
        <taxon>Cyanobacteriota</taxon>
    </lineage>
</organism>
<dbReference type="AlphaFoldDB" id="A1KYN3"/>